<proteinExistence type="predicted"/>
<gene>
    <name evidence="1" type="ORF">CY34DRAFT_769121</name>
</gene>
<dbReference type="InParanoid" id="A0A0D0B6R0"/>
<dbReference type="AlphaFoldDB" id="A0A0D0B6R0"/>
<dbReference type="EMBL" id="KN835339">
    <property type="protein sequence ID" value="KIK39508.1"/>
    <property type="molecule type" value="Genomic_DNA"/>
</dbReference>
<evidence type="ECO:0000313" key="2">
    <source>
        <dbReference type="Proteomes" id="UP000054485"/>
    </source>
</evidence>
<keyword evidence="2" id="KW-1185">Reference proteome</keyword>
<accession>A0A0D0B6R0</accession>
<sequence length="62" mass="7308">MFCRFLSCLTSWYDFPHQLRIYSSLTLHNFLPLKPMIHSYDISAFNHPSAQSARGYNHTPFT</sequence>
<organism evidence="1 2">
    <name type="scientific">Suillus luteus UH-Slu-Lm8-n1</name>
    <dbReference type="NCBI Taxonomy" id="930992"/>
    <lineage>
        <taxon>Eukaryota</taxon>
        <taxon>Fungi</taxon>
        <taxon>Dikarya</taxon>
        <taxon>Basidiomycota</taxon>
        <taxon>Agaricomycotina</taxon>
        <taxon>Agaricomycetes</taxon>
        <taxon>Agaricomycetidae</taxon>
        <taxon>Boletales</taxon>
        <taxon>Suillineae</taxon>
        <taxon>Suillaceae</taxon>
        <taxon>Suillus</taxon>
    </lineage>
</organism>
<protein>
    <submittedName>
        <fullName evidence="1">Uncharacterized protein</fullName>
    </submittedName>
</protein>
<name>A0A0D0B6R0_9AGAM</name>
<reference evidence="2" key="2">
    <citation type="submission" date="2015-01" db="EMBL/GenBank/DDBJ databases">
        <title>Evolutionary Origins and Diversification of the Mycorrhizal Mutualists.</title>
        <authorList>
            <consortium name="DOE Joint Genome Institute"/>
            <consortium name="Mycorrhizal Genomics Consortium"/>
            <person name="Kohler A."/>
            <person name="Kuo A."/>
            <person name="Nagy L.G."/>
            <person name="Floudas D."/>
            <person name="Copeland A."/>
            <person name="Barry K.W."/>
            <person name="Cichocki N."/>
            <person name="Veneault-Fourrey C."/>
            <person name="LaButti K."/>
            <person name="Lindquist E.A."/>
            <person name="Lipzen A."/>
            <person name="Lundell T."/>
            <person name="Morin E."/>
            <person name="Murat C."/>
            <person name="Riley R."/>
            <person name="Ohm R."/>
            <person name="Sun H."/>
            <person name="Tunlid A."/>
            <person name="Henrissat B."/>
            <person name="Grigoriev I.V."/>
            <person name="Hibbett D.S."/>
            <person name="Martin F."/>
        </authorList>
    </citation>
    <scope>NUCLEOTIDE SEQUENCE [LARGE SCALE GENOMIC DNA]</scope>
    <source>
        <strain evidence="2">UH-Slu-Lm8-n1</strain>
    </source>
</reference>
<dbReference type="HOGENOM" id="CLU_2905665_0_0_1"/>
<dbReference type="Proteomes" id="UP000054485">
    <property type="component" value="Unassembled WGS sequence"/>
</dbReference>
<evidence type="ECO:0000313" key="1">
    <source>
        <dbReference type="EMBL" id="KIK39508.1"/>
    </source>
</evidence>
<reference evidence="1 2" key="1">
    <citation type="submission" date="2014-04" db="EMBL/GenBank/DDBJ databases">
        <authorList>
            <consortium name="DOE Joint Genome Institute"/>
            <person name="Kuo A."/>
            <person name="Ruytinx J."/>
            <person name="Rineau F."/>
            <person name="Colpaert J."/>
            <person name="Kohler A."/>
            <person name="Nagy L.G."/>
            <person name="Floudas D."/>
            <person name="Copeland A."/>
            <person name="Barry K.W."/>
            <person name="Cichocki N."/>
            <person name="Veneault-Fourrey C."/>
            <person name="LaButti K."/>
            <person name="Lindquist E.A."/>
            <person name="Lipzen A."/>
            <person name="Lundell T."/>
            <person name="Morin E."/>
            <person name="Murat C."/>
            <person name="Sun H."/>
            <person name="Tunlid A."/>
            <person name="Henrissat B."/>
            <person name="Grigoriev I.V."/>
            <person name="Hibbett D.S."/>
            <person name="Martin F."/>
            <person name="Nordberg H.P."/>
            <person name="Cantor M.N."/>
            <person name="Hua S.X."/>
        </authorList>
    </citation>
    <scope>NUCLEOTIDE SEQUENCE [LARGE SCALE GENOMIC DNA]</scope>
    <source>
        <strain evidence="1 2">UH-Slu-Lm8-n1</strain>
    </source>
</reference>